<dbReference type="PANTHER" id="PTHR11802">
    <property type="entry name" value="SERINE PROTEASE FAMILY S10 SERINE CARBOXYPEPTIDASE"/>
    <property type="match status" value="1"/>
</dbReference>
<dbReference type="AlphaFoldDB" id="A0A8K1FNW8"/>
<evidence type="ECO:0000256" key="4">
    <source>
        <dbReference type="ARBA" id="ARBA00022729"/>
    </source>
</evidence>
<accession>A0A8K1FNW8</accession>
<dbReference type="SUPFAM" id="SSF53474">
    <property type="entry name" value="alpha/beta-Hydrolases"/>
    <property type="match status" value="1"/>
</dbReference>
<keyword evidence="8" id="KW-0812">Transmembrane</keyword>
<evidence type="ECO:0000256" key="3">
    <source>
        <dbReference type="ARBA" id="ARBA00022670"/>
    </source>
</evidence>
<keyword evidence="6" id="KW-0325">Glycoprotein</keyword>
<keyword evidence="2 7" id="KW-0121">Carboxypeptidase</keyword>
<dbReference type="Gene3D" id="3.40.50.1820">
    <property type="entry name" value="alpha/beta hydrolase"/>
    <property type="match status" value="1"/>
</dbReference>
<dbReference type="InterPro" id="IPR029058">
    <property type="entry name" value="AB_hydrolase_fold"/>
</dbReference>
<keyword evidence="8" id="KW-0472">Membrane</keyword>
<dbReference type="OrthoDB" id="443318at2759"/>
<evidence type="ECO:0000256" key="8">
    <source>
        <dbReference type="SAM" id="Phobius"/>
    </source>
</evidence>
<name>A0A8K1FNW8_PYTOL</name>
<feature type="transmembrane region" description="Helical" evidence="8">
    <location>
        <begin position="25"/>
        <end position="45"/>
    </location>
</feature>
<sequence>MSTSERTPLNPEVPVPQDSWRPKRIVAFGAALVVAITVFFVASTFPSAEVIKNESVQQPTRRSIFDCDSVQQESGYIKLANRVDDHYFYWYFESRDEPANDPLVVWLSGGAGCSSIMALFVENGPCHIKDDITPEYNPHSWNTRANVIWLDQPSNTGFSYAASEDVDHDAEDVGANFYAFLQGFLDKHPELHGRPLFVTGESYAGHYIPNIANRIMQQKTNDERINLKGIAIGNGLMNPILQLEHTLDMVDNQYNVTLLTDKEYEQALAAQTKYASIGNEYLATGKQEYFAALVEGWQRIMTPFSTSRRNPYDIREPCYEAYLVDCYDVSTTKIFLNLENVKAELNALPTKHWLECNASISAPFFGGDAVQNHATLIADLLNTTDLRVLLYVGDADTICNWHGVKAVATGLEWKHQDEFNAAEECLYFTSNYSVTAGSIKSYKDQLTLLRLFNAGHMVPHDQPAVALEMINTFIHGDAFAT</sequence>
<organism evidence="9 10">
    <name type="scientific">Pythium oligandrum</name>
    <name type="common">Mycoparasitic fungus</name>
    <dbReference type="NCBI Taxonomy" id="41045"/>
    <lineage>
        <taxon>Eukaryota</taxon>
        <taxon>Sar</taxon>
        <taxon>Stramenopiles</taxon>
        <taxon>Oomycota</taxon>
        <taxon>Peronosporomycetes</taxon>
        <taxon>Pythiales</taxon>
        <taxon>Pythiaceae</taxon>
        <taxon>Pythium</taxon>
    </lineage>
</organism>
<gene>
    <name evidence="9" type="ORF">Poli38472_004067</name>
</gene>
<dbReference type="PRINTS" id="PR00724">
    <property type="entry name" value="CRBOXYPTASEC"/>
</dbReference>
<dbReference type="InterPro" id="IPR001563">
    <property type="entry name" value="Peptidase_S10"/>
</dbReference>
<dbReference type="GO" id="GO:0004185">
    <property type="term" value="F:serine-type carboxypeptidase activity"/>
    <property type="evidence" value="ECO:0007669"/>
    <property type="project" value="UniProtKB-UniRule"/>
</dbReference>
<reference evidence="9" key="1">
    <citation type="submission" date="2019-03" db="EMBL/GenBank/DDBJ databases">
        <title>Long read genome sequence of the mycoparasitic Pythium oligandrum ATCC 38472 isolated from sugarbeet rhizosphere.</title>
        <authorList>
            <person name="Gaulin E."/>
        </authorList>
    </citation>
    <scope>NUCLEOTIDE SEQUENCE</scope>
    <source>
        <strain evidence="9">ATCC 38472_TT</strain>
    </source>
</reference>
<dbReference type="GO" id="GO:0006508">
    <property type="term" value="P:proteolysis"/>
    <property type="evidence" value="ECO:0007669"/>
    <property type="project" value="UniProtKB-KW"/>
</dbReference>
<dbReference type="EMBL" id="SPLM01000036">
    <property type="protein sequence ID" value="TMW66302.1"/>
    <property type="molecule type" value="Genomic_DNA"/>
</dbReference>
<dbReference type="Proteomes" id="UP000794436">
    <property type="component" value="Unassembled WGS sequence"/>
</dbReference>
<dbReference type="EC" id="3.4.16.-" evidence="7"/>
<evidence type="ECO:0000256" key="1">
    <source>
        <dbReference type="ARBA" id="ARBA00009431"/>
    </source>
</evidence>
<keyword evidence="10" id="KW-1185">Reference proteome</keyword>
<evidence type="ECO:0000313" key="10">
    <source>
        <dbReference type="Proteomes" id="UP000794436"/>
    </source>
</evidence>
<evidence type="ECO:0000256" key="6">
    <source>
        <dbReference type="ARBA" id="ARBA00023180"/>
    </source>
</evidence>
<comment type="caution">
    <text evidence="9">The sequence shown here is derived from an EMBL/GenBank/DDBJ whole genome shotgun (WGS) entry which is preliminary data.</text>
</comment>
<evidence type="ECO:0000256" key="7">
    <source>
        <dbReference type="RuleBase" id="RU361156"/>
    </source>
</evidence>
<evidence type="ECO:0000256" key="5">
    <source>
        <dbReference type="ARBA" id="ARBA00022801"/>
    </source>
</evidence>
<keyword evidence="5 7" id="KW-0378">Hydrolase</keyword>
<comment type="similarity">
    <text evidence="1 7">Belongs to the peptidase S10 family.</text>
</comment>
<protein>
    <recommendedName>
        <fullName evidence="7">Carboxypeptidase</fullName>
        <ecNumber evidence="7">3.4.16.-</ecNumber>
    </recommendedName>
</protein>
<evidence type="ECO:0000313" key="9">
    <source>
        <dbReference type="EMBL" id="TMW66302.1"/>
    </source>
</evidence>
<dbReference type="PANTHER" id="PTHR11802:SF113">
    <property type="entry name" value="SERINE CARBOXYPEPTIDASE CTSA-4.1"/>
    <property type="match status" value="1"/>
</dbReference>
<keyword evidence="8" id="KW-1133">Transmembrane helix</keyword>
<proteinExistence type="inferred from homology"/>
<dbReference type="PROSITE" id="PS00131">
    <property type="entry name" value="CARBOXYPEPT_SER_SER"/>
    <property type="match status" value="1"/>
</dbReference>
<dbReference type="Pfam" id="PF00450">
    <property type="entry name" value="Peptidase_S10"/>
    <property type="match status" value="1"/>
</dbReference>
<evidence type="ECO:0000256" key="2">
    <source>
        <dbReference type="ARBA" id="ARBA00022645"/>
    </source>
</evidence>
<keyword evidence="4" id="KW-0732">Signal</keyword>
<dbReference type="InterPro" id="IPR018202">
    <property type="entry name" value="Ser_caboxypep_ser_AS"/>
</dbReference>
<dbReference type="Gene3D" id="1.10.287.410">
    <property type="match status" value="1"/>
</dbReference>
<keyword evidence="3 7" id="KW-0645">Protease</keyword>